<organism evidence="2 3">
    <name type="scientific">Oryza meyeriana var. granulata</name>
    <dbReference type="NCBI Taxonomy" id="110450"/>
    <lineage>
        <taxon>Eukaryota</taxon>
        <taxon>Viridiplantae</taxon>
        <taxon>Streptophyta</taxon>
        <taxon>Embryophyta</taxon>
        <taxon>Tracheophyta</taxon>
        <taxon>Spermatophyta</taxon>
        <taxon>Magnoliopsida</taxon>
        <taxon>Liliopsida</taxon>
        <taxon>Poales</taxon>
        <taxon>Poaceae</taxon>
        <taxon>BOP clade</taxon>
        <taxon>Oryzoideae</taxon>
        <taxon>Oryzeae</taxon>
        <taxon>Oryzinae</taxon>
        <taxon>Oryza</taxon>
        <taxon>Oryza meyeriana</taxon>
    </lineage>
</organism>
<evidence type="ECO:0000313" key="2">
    <source>
        <dbReference type="EMBL" id="KAF0887690.1"/>
    </source>
</evidence>
<evidence type="ECO:0000313" key="3">
    <source>
        <dbReference type="Proteomes" id="UP000479710"/>
    </source>
</evidence>
<evidence type="ECO:0000256" key="1">
    <source>
        <dbReference type="SAM" id="MobiDB-lite"/>
    </source>
</evidence>
<sequence>ATKTRPLAVAATGGGGSGAESSTTPGEKARSGSGWSTRAQSGRRASTEAIELTIDASDACGPWAEWARPTENPIAEAQPSPNPAEAGERRRAATRRACAATAGGGGSEERSDDHCGRPARPHKLSNGGWKDSVHEIESSDVALVLQNCVIDIPSTSKAAVDVFTKFMERDKASRNDNEEYSFLMDSIDNTHSLYHLILLAYKSNQQKIENWAPTDHVGGTTLPKSLARPSPAIDRSMSSQLY</sequence>
<feature type="compositionally biased region" description="Basic and acidic residues" evidence="1">
    <location>
        <begin position="107"/>
        <end position="116"/>
    </location>
</feature>
<feature type="non-terminal residue" evidence="2">
    <location>
        <position position="1"/>
    </location>
</feature>
<dbReference type="AlphaFoldDB" id="A0A6G1BIE0"/>
<dbReference type="Proteomes" id="UP000479710">
    <property type="component" value="Unassembled WGS sequence"/>
</dbReference>
<dbReference type="EMBL" id="SPHZ02000012">
    <property type="protein sequence ID" value="KAF0887690.1"/>
    <property type="molecule type" value="Genomic_DNA"/>
</dbReference>
<name>A0A6G1BIE0_9ORYZ</name>
<feature type="region of interest" description="Disordered" evidence="1">
    <location>
        <begin position="1"/>
        <end position="47"/>
    </location>
</feature>
<gene>
    <name evidence="2" type="ORF">E2562_002384</name>
</gene>
<keyword evidence="3" id="KW-1185">Reference proteome</keyword>
<feature type="compositionally biased region" description="Polar residues" evidence="1">
    <location>
        <begin position="33"/>
        <end position="44"/>
    </location>
</feature>
<feature type="region of interest" description="Disordered" evidence="1">
    <location>
        <begin position="62"/>
        <end position="130"/>
    </location>
</feature>
<reference evidence="2 3" key="1">
    <citation type="submission" date="2019-11" db="EMBL/GenBank/DDBJ databases">
        <title>Whole genome sequence of Oryza granulata.</title>
        <authorList>
            <person name="Li W."/>
        </authorList>
    </citation>
    <scope>NUCLEOTIDE SEQUENCE [LARGE SCALE GENOMIC DNA]</scope>
    <source>
        <strain evidence="3">cv. Menghai</strain>
        <tissue evidence="2">Leaf</tissue>
    </source>
</reference>
<comment type="caution">
    <text evidence="2">The sequence shown here is derived from an EMBL/GenBank/DDBJ whole genome shotgun (WGS) entry which is preliminary data.</text>
</comment>
<accession>A0A6G1BIE0</accession>
<feature type="region of interest" description="Disordered" evidence="1">
    <location>
        <begin position="219"/>
        <end position="242"/>
    </location>
</feature>
<proteinExistence type="predicted"/>
<protein>
    <submittedName>
        <fullName evidence="2">Uncharacterized protein</fullName>
    </submittedName>
</protein>